<sequence length="539" mass="57908">MATTGPAKKSKRTLPVSKAPVLGPTGLISPQAIQAAAKKLELPEIDQEAASFVATTVEYHLREILEDAIKLQNQSKRHSLTVDDLNFVMRLRGQQPLYGYGTGAAATQEVTTTDGEQATVVLSGLGERKETLVRAMQTELPKVVGRMGGNGWKVGLLLHWLAVDGVQPRTPSNPSPPPLNAPPAPLQVEGNALVVPEASHPLSQELWLYYKKLVQSLMSPATPEAERRAYYVGVGTETGLHELVPYLSLHIHNTVTAAVGAGGRGSLDPLWAVMRVFRCMVVNPHMHLDLYLHQMLPGVMTVIANNRLGSHGEGVAGLAASKETKGGSGADWKAGNGWGQTGGDGAGDHYALRSFAAQTLAMLVRKYSGVYRPLASVICKTFAERVDEFLSVEPPDKGALATLYGTIVGIRHLGVKPVEVVLLPVAGQLLERLKGIMEDRGVKLRKRMEAQHCYTALVPAVGEAREREVKKSLSAERVVSFGEVGVKVELNGEKNEGGRDGKTTGLGITGEQWEGRIGAEAFLPYAAQSLCYPELLLVL</sequence>
<protein>
    <recommendedName>
        <fullName evidence="7">TATA box binding protein associated factor (TAF) histone-like fold domain-containing protein</fullName>
    </recommendedName>
</protein>
<dbReference type="SUPFAM" id="SSF47113">
    <property type="entry name" value="Histone-fold"/>
    <property type="match status" value="1"/>
</dbReference>
<evidence type="ECO:0000256" key="4">
    <source>
        <dbReference type="ARBA" id="ARBA00023163"/>
    </source>
</evidence>
<evidence type="ECO:0000256" key="2">
    <source>
        <dbReference type="ARBA" id="ARBA00007688"/>
    </source>
</evidence>
<feature type="domain" description="TATA box binding protein associated factor (TAF) histone-like fold" evidence="7">
    <location>
        <begin position="27"/>
        <end position="92"/>
    </location>
</feature>
<accession>A0A4D9D227</accession>
<keyword evidence="9" id="KW-1185">Reference proteome</keyword>
<dbReference type="InterPro" id="IPR011442">
    <property type="entry name" value="TAF6_C"/>
</dbReference>
<evidence type="ECO:0000259" key="7">
    <source>
        <dbReference type="SMART" id="SM00803"/>
    </source>
</evidence>
<dbReference type="Gene3D" id="1.25.40.770">
    <property type="entry name" value="TAF6, C-terminal HEAT repeat domain"/>
    <property type="match status" value="1"/>
</dbReference>
<dbReference type="Proteomes" id="UP000355283">
    <property type="component" value="Unassembled WGS sequence"/>
</dbReference>
<proteinExistence type="inferred from homology"/>
<gene>
    <name evidence="8" type="ORF">NSK_002990</name>
</gene>
<dbReference type="GO" id="GO:0003713">
    <property type="term" value="F:transcription coactivator activity"/>
    <property type="evidence" value="ECO:0007669"/>
    <property type="project" value="TreeGrafter"/>
</dbReference>
<dbReference type="OrthoDB" id="361039at2759"/>
<feature type="region of interest" description="Disordered" evidence="6">
    <location>
        <begin position="1"/>
        <end position="20"/>
    </location>
</feature>
<dbReference type="InterPro" id="IPR037796">
    <property type="entry name" value="TAF6"/>
</dbReference>
<evidence type="ECO:0000256" key="6">
    <source>
        <dbReference type="SAM" id="MobiDB-lite"/>
    </source>
</evidence>
<dbReference type="GO" id="GO:0016251">
    <property type="term" value="F:RNA polymerase II general transcription initiation factor activity"/>
    <property type="evidence" value="ECO:0007669"/>
    <property type="project" value="InterPro"/>
</dbReference>
<dbReference type="CDD" id="cd22931">
    <property type="entry name" value="HFD_TAF6"/>
    <property type="match status" value="1"/>
</dbReference>
<dbReference type="AlphaFoldDB" id="A0A4D9D227"/>
<evidence type="ECO:0000256" key="1">
    <source>
        <dbReference type="ARBA" id="ARBA00004123"/>
    </source>
</evidence>
<dbReference type="Pfam" id="PF07571">
    <property type="entry name" value="TAF6_C"/>
    <property type="match status" value="1"/>
</dbReference>
<dbReference type="SMART" id="SM00803">
    <property type="entry name" value="TAF"/>
    <property type="match status" value="1"/>
</dbReference>
<dbReference type="GO" id="GO:0046982">
    <property type="term" value="F:protein heterodimerization activity"/>
    <property type="evidence" value="ECO:0007669"/>
    <property type="project" value="InterPro"/>
</dbReference>
<dbReference type="CDD" id="cd08050">
    <property type="entry name" value="TAF6C"/>
    <property type="match status" value="1"/>
</dbReference>
<comment type="caution">
    <text evidence="8">The sequence shown here is derived from an EMBL/GenBank/DDBJ whole genome shotgun (WGS) entry which is preliminary data.</text>
</comment>
<comment type="subcellular location">
    <subcellularLocation>
        <location evidence="1">Nucleus</location>
    </subcellularLocation>
</comment>
<dbReference type="InterPro" id="IPR004823">
    <property type="entry name" value="TAF_TATA-bd_Histone-like_dom"/>
</dbReference>
<evidence type="ECO:0000313" key="8">
    <source>
        <dbReference type="EMBL" id="TFJ85480.1"/>
    </source>
</evidence>
<evidence type="ECO:0000313" key="9">
    <source>
        <dbReference type="Proteomes" id="UP000355283"/>
    </source>
</evidence>
<dbReference type="GO" id="GO:0005669">
    <property type="term" value="C:transcription factor TFIID complex"/>
    <property type="evidence" value="ECO:0007669"/>
    <property type="project" value="InterPro"/>
</dbReference>
<name>A0A4D9D227_9STRA</name>
<reference evidence="8 9" key="1">
    <citation type="submission" date="2019-01" db="EMBL/GenBank/DDBJ databases">
        <title>Nuclear Genome Assembly of the Microalgal Biofuel strain Nannochloropsis salina CCMP1776.</title>
        <authorList>
            <person name="Hovde B."/>
        </authorList>
    </citation>
    <scope>NUCLEOTIDE SEQUENCE [LARGE SCALE GENOMIC DNA]</scope>
    <source>
        <strain evidence="8 9">CCMP1776</strain>
    </source>
</reference>
<keyword evidence="3" id="KW-0805">Transcription regulation</keyword>
<evidence type="ECO:0000256" key="5">
    <source>
        <dbReference type="ARBA" id="ARBA00023242"/>
    </source>
</evidence>
<dbReference type="EMBL" id="SDOX01000011">
    <property type="protein sequence ID" value="TFJ85480.1"/>
    <property type="molecule type" value="Genomic_DNA"/>
</dbReference>
<dbReference type="GO" id="GO:0051123">
    <property type="term" value="P:RNA polymerase II preinitiation complex assembly"/>
    <property type="evidence" value="ECO:0007669"/>
    <property type="project" value="TreeGrafter"/>
</dbReference>
<evidence type="ECO:0000256" key="3">
    <source>
        <dbReference type="ARBA" id="ARBA00023015"/>
    </source>
</evidence>
<dbReference type="Gene3D" id="1.10.20.10">
    <property type="entry name" value="Histone, subunit A"/>
    <property type="match status" value="1"/>
</dbReference>
<comment type="similarity">
    <text evidence="2">Belongs to the TAF6 family.</text>
</comment>
<keyword evidence="4" id="KW-0804">Transcription</keyword>
<keyword evidence="5" id="KW-0539">Nucleus</keyword>
<dbReference type="InterPro" id="IPR009072">
    <property type="entry name" value="Histone-fold"/>
</dbReference>
<dbReference type="GO" id="GO:0046695">
    <property type="term" value="C:SLIK (SAGA-like) complex"/>
    <property type="evidence" value="ECO:0007669"/>
    <property type="project" value="InterPro"/>
</dbReference>
<organism evidence="8 9">
    <name type="scientific">Nannochloropsis salina CCMP1776</name>
    <dbReference type="NCBI Taxonomy" id="1027361"/>
    <lineage>
        <taxon>Eukaryota</taxon>
        <taxon>Sar</taxon>
        <taxon>Stramenopiles</taxon>
        <taxon>Ochrophyta</taxon>
        <taxon>Eustigmatophyceae</taxon>
        <taxon>Eustigmatales</taxon>
        <taxon>Monodopsidaceae</taxon>
        <taxon>Microchloropsis</taxon>
        <taxon>Microchloropsis salina</taxon>
    </lineage>
</organism>
<dbReference type="PANTHER" id="PTHR10221">
    <property type="entry name" value="TRANSCRIPTION INITIATION FACTOR TFIID SUBUNIT 6"/>
    <property type="match status" value="1"/>
</dbReference>
<dbReference type="InterPro" id="IPR046344">
    <property type="entry name" value="TAF6_C_sf"/>
</dbReference>
<dbReference type="PANTHER" id="PTHR10221:SF9">
    <property type="entry name" value="TRANSCRIPTION INITIATION FACTOR TFIID SUBUNIT 6"/>
    <property type="match status" value="1"/>
</dbReference>
<dbReference type="GO" id="GO:0000124">
    <property type="term" value="C:SAGA complex"/>
    <property type="evidence" value="ECO:0007669"/>
    <property type="project" value="InterPro"/>
</dbReference>
<dbReference type="Pfam" id="PF02969">
    <property type="entry name" value="TAF"/>
    <property type="match status" value="1"/>
</dbReference>